<comment type="similarity">
    <text evidence="13">Belongs to the LpxK family.</text>
</comment>
<evidence type="ECO:0000256" key="4">
    <source>
        <dbReference type="ARBA" id="ARBA00016436"/>
    </source>
</evidence>
<dbReference type="AlphaFoldDB" id="A0A1G6NY18"/>
<protein>
    <recommendedName>
        <fullName evidence="4 13">Tetraacyldisaccharide 4'-kinase</fullName>
        <ecNumber evidence="3 13">2.7.1.130</ecNumber>
    </recommendedName>
    <alternativeName>
        <fullName evidence="12 13">Lipid A 4'-kinase</fullName>
    </alternativeName>
</protein>
<dbReference type="EC" id="2.7.1.130" evidence="3 13"/>
<comment type="catalytic activity">
    <reaction evidence="13">
        <text>a lipid A disaccharide + ATP = a lipid IVA + ADP + H(+)</text>
        <dbReference type="Rhea" id="RHEA:67840"/>
        <dbReference type="ChEBI" id="CHEBI:15378"/>
        <dbReference type="ChEBI" id="CHEBI:30616"/>
        <dbReference type="ChEBI" id="CHEBI:176343"/>
        <dbReference type="ChEBI" id="CHEBI:176425"/>
        <dbReference type="ChEBI" id="CHEBI:456216"/>
        <dbReference type="EC" id="2.7.1.130"/>
    </reaction>
</comment>
<keyword evidence="11 13" id="KW-0443">Lipid metabolism</keyword>
<evidence type="ECO:0000256" key="5">
    <source>
        <dbReference type="ARBA" id="ARBA00022516"/>
    </source>
</evidence>
<proteinExistence type="inferred from homology"/>
<dbReference type="InterPro" id="IPR027417">
    <property type="entry name" value="P-loop_NTPase"/>
</dbReference>
<dbReference type="GO" id="GO:0009244">
    <property type="term" value="P:lipopolysaccharide core region biosynthetic process"/>
    <property type="evidence" value="ECO:0007669"/>
    <property type="project" value="TreeGrafter"/>
</dbReference>
<dbReference type="EMBL" id="FMZV01000003">
    <property type="protein sequence ID" value="SDC72813.1"/>
    <property type="molecule type" value="Genomic_DNA"/>
</dbReference>
<evidence type="ECO:0000256" key="7">
    <source>
        <dbReference type="ARBA" id="ARBA00022679"/>
    </source>
</evidence>
<keyword evidence="9 13" id="KW-0418">Kinase</keyword>
<evidence type="ECO:0000256" key="6">
    <source>
        <dbReference type="ARBA" id="ARBA00022556"/>
    </source>
</evidence>
<dbReference type="Proteomes" id="UP000199628">
    <property type="component" value="Unassembled WGS sequence"/>
</dbReference>
<keyword evidence="8 13" id="KW-0547">Nucleotide-binding</keyword>
<keyword evidence="6 13" id="KW-0441">Lipid A biosynthesis</keyword>
<accession>A0A1G6NY18</accession>
<organism evidence="14 15">
    <name type="scientific">Ruegeria marina</name>
    <dbReference type="NCBI Taxonomy" id="639004"/>
    <lineage>
        <taxon>Bacteria</taxon>
        <taxon>Pseudomonadati</taxon>
        <taxon>Pseudomonadota</taxon>
        <taxon>Alphaproteobacteria</taxon>
        <taxon>Rhodobacterales</taxon>
        <taxon>Roseobacteraceae</taxon>
        <taxon>Ruegeria</taxon>
    </lineage>
</organism>
<evidence type="ECO:0000256" key="1">
    <source>
        <dbReference type="ARBA" id="ARBA00002274"/>
    </source>
</evidence>
<reference evidence="15" key="1">
    <citation type="submission" date="2016-10" db="EMBL/GenBank/DDBJ databases">
        <authorList>
            <person name="Varghese N."/>
            <person name="Submissions S."/>
        </authorList>
    </citation>
    <scope>NUCLEOTIDE SEQUENCE [LARGE SCALE GENOMIC DNA]</scope>
    <source>
        <strain evidence="15">CGMCC 1.9108</strain>
    </source>
</reference>
<keyword evidence="15" id="KW-1185">Reference proteome</keyword>
<evidence type="ECO:0000256" key="11">
    <source>
        <dbReference type="ARBA" id="ARBA00023098"/>
    </source>
</evidence>
<dbReference type="PANTHER" id="PTHR42724:SF1">
    <property type="entry name" value="TETRAACYLDISACCHARIDE 4'-KINASE, MITOCHONDRIAL-RELATED"/>
    <property type="match status" value="1"/>
</dbReference>
<dbReference type="PANTHER" id="PTHR42724">
    <property type="entry name" value="TETRAACYLDISACCHARIDE 4'-KINASE"/>
    <property type="match status" value="1"/>
</dbReference>
<dbReference type="UniPathway" id="UPA00359">
    <property type="reaction ID" value="UER00482"/>
</dbReference>
<dbReference type="SUPFAM" id="SSF52540">
    <property type="entry name" value="P-loop containing nucleoside triphosphate hydrolases"/>
    <property type="match status" value="1"/>
</dbReference>
<keyword evidence="7 13" id="KW-0808">Transferase</keyword>
<dbReference type="RefSeq" id="WP_093028668.1">
    <property type="nucleotide sequence ID" value="NZ_FMZV01000003.1"/>
</dbReference>
<dbReference type="GO" id="GO:0009029">
    <property type="term" value="F:lipid-A 4'-kinase activity"/>
    <property type="evidence" value="ECO:0007669"/>
    <property type="project" value="UniProtKB-UniRule"/>
</dbReference>
<dbReference type="GO" id="GO:0005524">
    <property type="term" value="F:ATP binding"/>
    <property type="evidence" value="ECO:0007669"/>
    <property type="project" value="UniProtKB-UniRule"/>
</dbReference>
<feature type="binding site" evidence="13">
    <location>
        <begin position="55"/>
        <end position="62"/>
    </location>
    <ligand>
        <name>ATP</name>
        <dbReference type="ChEBI" id="CHEBI:30616"/>
    </ligand>
</feature>
<evidence type="ECO:0000256" key="8">
    <source>
        <dbReference type="ARBA" id="ARBA00022741"/>
    </source>
</evidence>
<dbReference type="OrthoDB" id="9766423at2"/>
<comment type="function">
    <text evidence="1 13">Transfers the gamma-phosphate of ATP to the 4'-position of a tetraacyldisaccharide 1-phosphate intermediate (termed DS-1-P) to form tetraacyldisaccharide 1,4'-bis-phosphate (lipid IVA).</text>
</comment>
<gene>
    <name evidence="13" type="primary">lpxK</name>
    <name evidence="14" type="ORF">SAMN04488239_103255</name>
</gene>
<sequence length="332" mass="35342">MRIPDFWQDDPAKPGWRATALRPLGALYAGATARRLRTGRPIRAGVPVICIGNLNAGGTGKTPTAIWVVERLRDAGHEPHVVTRGYGGALQGPVQVDPGRHRAEQVGDEPLLLAAFSEVWVAKDRAAGVRAAEAAGATVIVLDDGFQNPAVVKDFSVIVVDAAQGFGNGLCIPAGPLREPVDVGLKRADLVLSLGDATAQAAFLARWGARVDLPHATAELKPLKTGMDWAATPVLAFAGIGNPAKFFRTLRQEGAEVLRAEALDDHQPLTPALMSRLESEARQLGAQMVTTEKDAVRLPPAFRSKVITLPVRLEMADSDRVREMLLAIAPAP</sequence>
<keyword evidence="5 13" id="KW-0444">Lipid biosynthesis</keyword>
<dbReference type="Pfam" id="PF02606">
    <property type="entry name" value="LpxK"/>
    <property type="match status" value="1"/>
</dbReference>
<dbReference type="GO" id="GO:0005886">
    <property type="term" value="C:plasma membrane"/>
    <property type="evidence" value="ECO:0007669"/>
    <property type="project" value="TreeGrafter"/>
</dbReference>
<evidence type="ECO:0000256" key="2">
    <source>
        <dbReference type="ARBA" id="ARBA00004870"/>
    </source>
</evidence>
<dbReference type="HAMAP" id="MF_00409">
    <property type="entry name" value="LpxK"/>
    <property type="match status" value="1"/>
</dbReference>
<dbReference type="InterPro" id="IPR003758">
    <property type="entry name" value="LpxK"/>
</dbReference>
<dbReference type="NCBIfam" id="TIGR00682">
    <property type="entry name" value="lpxK"/>
    <property type="match status" value="1"/>
</dbReference>
<evidence type="ECO:0000313" key="14">
    <source>
        <dbReference type="EMBL" id="SDC72813.1"/>
    </source>
</evidence>
<evidence type="ECO:0000256" key="10">
    <source>
        <dbReference type="ARBA" id="ARBA00022840"/>
    </source>
</evidence>
<keyword evidence="10 13" id="KW-0067">ATP-binding</keyword>
<evidence type="ECO:0000256" key="12">
    <source>
        <dbReference type="ARBA" id="ARBA00029757"/>
    </source>
</evidence>
<dbReference type="STRING" id="639004.SAMN04488239_103255"/>
<comment type="pathway">
    <text evidence="2 13">Glycolipid biosynthesis; lipid IV(A) biosynthesis; lipid IV(A) from (3R)-3-hydroxytetradecanoyl-[acyl-carrier-protein] and UDP-N-acetyl-alpha-D-glucosamine: step 6/6.</text>
</comment>
<dbReference type="GO" id="GO:0009245">
    <property type="term" value="P:lipid A biosynthetic process"/>
    <property type="evidence" value="ECO:0007669"/>
    <property type="project" value="UniProtKB-UniRule"/>
</dbReference>
<name>A0A1G6NY18_9RHOB</name>
<evidence type="ECO:0000256" key="13">
    <source>
        <dbReference type="HAMAP-Rule" id="MF_00409"/>
    </source>
</evidence>
<evidence type="ECO:0000313" key="15">
    <source>
        <dbReference type="Proteomes" id="UP000199628"/>
    </source>
</evidence>
<evidence type="ECO:0000256" key="3">
    <source>
        <dbReference type="ARBA" id="ARBA00012071"/>
    </source>
</evidence>
<evidence type="ECO:0000256" key="9">
    <source>
        <dbReference type="ARBA" id="ARBA00022777"/>
    </source>
</evidence>